<reference evidence="2 3" key="1">
    <citation type="submission" date="2013-12" db="EMBL/GenBank/DDBJ databases">
        <title>Draft genome of the parsitic nematode Ancylostoma duodenale.</title>
        <authorList>
            <person name="Mitreva M."/>
        </authorList>
    </citation>
    <scope>NUCLEOTIDE SEQUENCE [LARGE SCALE GENOMIC DNA]</scope>
    <source>
        <strain evidence="2 3">Zhejiang</strain>
    </source>
</reference>
<dbReference type="EMBL" id="KN733235">
    <property type="protein sequence ID" value="KIH58341.1"/>
    <property type="molecule type" value="Genomic_DNA"/>
</dbReference>
<feature type="region of interest" description="Disordered" evidence="1">
    <location>
        <begin position="1"/>
        <end position="27"/>
    </location>
</feature>
<evidence type="ECO:0000313" key="3">
    <source>
        <dbReference type="Proteomes" id="UP000054047"/>
    </source>
</evidence>
<proteinExistence type="predicted"/>
<gene>
    <name evidence="2" type="ORF">ANCDUO_11452</name>
</gene>
<protein>
    <submittedName>
        <fullName evidence="2">Uncharacterized protein</fullName>
    </submittedName>
</protein>
<evidence type="ECO:0000313" key="2">
    <source>
        <dbReference type="EMBL" id="KIH58341.1"/>
    </source>
</evidence>
<organism evidence="2 3">
    <name type="scientific">Ancylostoma duodenale</name>
    <dbReference type="NCBI Taxonomy" id="51022"/>
    <lineage>
        <taxon>Eukaryota</taxon>
        <taxon>Metazoa</taxon>
        <taxon>Ecdysozoa</taxon>
        <taxon>Nematoda</taxon>
        <taxon>Chromadorea</taxon>
        <taxon>Rhabditida</taxon>
        <taxon>Rhabditina</taxon>
        <taxon>Rhabditomorpha</taxon>
        <taxon>Strongyloidea</taxon>
        <taxon>Ancylostomatidae</taxon>
        <taxon>Ancylostomatinae</taxon>
        <taxon>Ancylostoma</taxon>
    </lineage>
</organism>
<accession>A0A0C2GMV5</accession>
<dbReference type="AlphaFoldDB" id="A0A0C2GMV5"/>
<dbReference type="Proteomes" id="UP000054047">
    <property type="component" value="Unassembled WGS sequence"/>
</dbReference>
<sequence>MSTWSVKRQLRRDDTCGPPNKMGMRTYSVGDTSKDRALFNGTQKLFRVVITVEQAIVQGDA</sequence>
<evidence type="ECO:0000256" key="1">
    <source>
        <dbReference type="SAM" id="MobiDB-lite"/>
    </source>
</evidence>
<keyword evidence="3" id="KW-1185">Reference proteome</keyword>
<name>A0A0C2GMV5_9BILA</name>